<dbReference type="Proteomes" id="UP000773469">
    <property type="component" value="Unassembled WGS sequence"/>
</dbReference>
<gene>
    <name evidence="5" type="ORF">TUM3794_26550</name>
</gene>
<keyword evidence="2" id="KW-0238">DNA-binding</keyword>
<dbReference type="PROSITE" id="PS51063">
    <property type="entry name" value="HTH_CRP_2"/>
    <property type="match status" value="1"/>
</dbReference>
<feature type="domain" description="HTH crp-type" evidence="4">
    <location>
        <begin position="119"/>
        <end position="189"/>
    </location>
</feature>
<keyword evidence="6" id="KW-1185">Reference proteome</keyword>
<evidence type="ECO:0000313" key="5">
    <source>
        <dbReference type="EMBL" id="GIU42681.1"/>
    </source>
</evidence>
<dbReference type="SUPFAM" id="SSF46785">
    <property type="entry name" value="Winged helix' DNA-binding domain"/>
    <property type="match status" value="1"/>
</dbReference>
<evidence type="ECO:0000313" key="6">
    <source>
        <dbReference type="Proteomes" id="UP000773469"/>
    </source>
</evidence>
<dbReference type="InterPro" id="IPR018490">
    <property type="entry name" value="cNMP-bd_dom_sf"/>
</dbReference>
<organism evidence="5 6">
    <name type="scientific">Shewanella colwelliana</name>
    <name type="common">Alteromonas colwelliana</name>
    <dbReference type="NCBI Taxonomy" id="23"/>
    <lineage>
        <taxon>Bacteria</taxon>
        <taxon>Pseudomonadati</taxon>
        <taxon>Pseudomonadota</taxon>
        <taxon>Gammaproteobacteria</taxon>
        <taxon>Alteromonadales</taxon>
        <taxon>Shewanellaceae</taxon>
        <taxon>Shewanella</taxon>
    </lineage>
</organism>
<name>A0ABQ4P569_SHECO</name>
<evidence type="ECO:0000256" key="3">
    <source>
        <dbReference type="ARBA" id="ARBA00023163"/>
    </source>
</evidence>
<protein>
    <recommendedName>
        <fullName evidence="4">HTH crp-type domain-containing protein</fullName>
    </recommendedName>
</protein>
<dbReference type="Gene3D" id="2.60.120.10">
    <property type="entry name" value="Jelly Rolls"/>
    <property type="match status" value="1"/>
</dbReference>
<keyword evidence="1" id="KW-0805">Transcription regulation</keyword>
<dbReference type="SUPFAM" id="SSF51206">
    <property type="entry name" value="cAMP-binding domain-like"/>
    <property type="match status" value="1"/>
</dbReference>
<evidence type="ECO:0000259" key="4">
    <source>
        <dbReference type="PROSITE" id="PS51063"/>
    </source>
</evidence>
<comment type="caution">
    <text evidence="5">The sequence shown here is derived from an EMBL/GenBank/DDBJ whole genome shotgun (WGS) entry which is preliminary data.</text>
</comment>
<dbReference type="InterPro" id="IPR012318">
    <property type="entry name" value="HTH_CRP"/>
</dbReference>
<evidence type="ECO:0000256" key="1">
    <source>
        <dbReference type="ARBA" id="ARBA00023015"/>
    </source>
</evidence>
<dbReference type="InterPro" id="IPR036390">
    <property type="entry name" value="WH_DNA-bd_sf"/>
</dbReference>
<accession>A0ABQ4P569</accession>
<dbReference type="SMART" id="SM00419">
    <property type="entry name" value="HTH_CRP"/>
    <property type="match status" value="1"/>
</dbReference>
<dbReference type="InterPro" id="IPR014710">
    <property type="entry name" value="RmlC-like_jellyroll"/>
</dbReference>
<sequence>MVGKREHIVTNDLGNARLINQGVNFLEKGTLAVCIQTPNLKTANCIVIGKGGWFGNYIDVAASLSSFIFIEIEPCTVINFNNDKLREITLKQNEVYKWFYSLTFESRGKWLQSQLVNSESLRVRVVFQLIEILTHLDKRRTCNEINVSQQQLSEMTGIARQRVNQVMKQLEHENLVELTRGKIVIKDLQLLSNQLDGIDLSIRDPRIFL</sequence>
<dbReference type="EMBL" id="BPEU01000019">
    <property type="protein sequence ID" value="GIU42681.1"/>
    <property type="molecule type" value="Genomic_DNA"/>
</dbReference>
<reference evidence="5 6" key="1">
    <citation type="submission" date="2021-05" db="EMBL/GenBank/DDBJ databases">
        <title>Molecular characterization for Shewanella algae harboring chromosomal blaOXA-55-like strains isolated from clinical and environment sample.</title>
        <authorList>
            <person name="Ohama Y."/>
            <person name="Aoki K."/>
            <person name="Harada S."/>
            <person name="Moriya K."/>
            <person name="Ishii Y."/>
            <person name="Tateda K."/>
        </authorList>
    </citation>
    <scope>NUCLEOTIDE SEQUENCE [LARGE SCALE GENOMIC DNA]</scope>
    <source>
        <strain evidence="5 6">MBTL60-118</strain>
    </source>
</reference>
<dbReference type="Pfam" id="PF13545">
    <property type="entry name" value="HTH_Crp_2"/>
    <property type="match status" value="1"/>
</dbReference>
<evidence type="ECO:0000256" key="2">
    <source>
        <dbReference type="ARBA" id="ARBA00023125"/>
    </source>
</evidence>
<proteinExistence type="predicted"/>
<keyword evidence="3" id="KW-0804">Transcription</keyword>